<gene>
    <name evidence="3" type="ORF">WJX72_009123</name>
</gene>
<keyword evidence="4" id="KW-1185">Reference proteome</keyword>
<evidence type="ECO:0000256" key="1">
    <source>
        <dbReference type="SAM" id="MobiDB-lite"/>
    </source>
</evidence>
<dbReference type="AlphaFoldDB" id="A0AAW1R9F8"/>
<evidence type="ECO:0000259" key="2">
    <source>
        <dbReference type="PROSITE" id="PS50181"/>
    </source>
</evidence>
<dbReference type="EMBL" id="JALJOR010000001">
    <property type="protein sequence ID" value="KAK9829997.1"/>
    <property type="molecule type" value="Genomic_DNA"/>
</dbReference>
<protein>
    <recommendedName>
        <fullName evidence="2">F-box domain-containing protein</fullName>
    </recommendedName>
</protein>
<feature type="domain" description="F-box" evidence="2">
    <location>
        <begin position="27"/>
        <end position="74"/>
    </location>
</feature>
<dbReference type="InterPro" id="IPR036047">
    <property type="entry name" value="F-box-like_dom_sf"/>
</dbReference>
<feature type="region of interest" description="Disordered" evidence="1">
    <location>
        <begin position="9"/>
        <end position="30"/>
    </location>
</feature>
<dbReference type="SUPFAM" id="SSF81383">
    <property type="entry name" value="F-box domain"/>
    <property type="match status" value="1"/>
</dbReference>
<accession>A0AAW1R9F8</accession>
<dbReference type="InterPro" id="IPR001810">
    <property type="entry name" value="F-box_dom"/>
</dbReference>
<dbReference type="Gene3D" id="1.20.1280.50">
    <property type="match status" value="1"/>
</dbReference>
<comment type="caution">
    <text evidence="3">The sequence shown here is derived from an EMBL/GenBank/DDBJ whole genome shotgun (WGS) entry which is preliminary data.</text>
</comment>
<name>A0AAW1R9F8_9CHLO</name>
<organism evidence="3 4">
    <name type="scientific">[Myrmecia] bisecta</name>
    <dbReference type="NCBI Taxonomy" id="41462"/>
    <lineage>
        <taxon>Eukaryota</taxon>
        <taxon>Viridiplantae</taxon>
        <taxon>Chlorophyta</taxon>
        <taxon>core chlorophytes</taxon>
        <taxon>Trebouxiophyceae</taxon>
        <taxon>Trebouxiales</taxon>
        <taxon>Trebouxiaceae</taxon>
        <taxon>Myrmecia</taxon>
    </lineage>
</organism>
<evidence type="ECO:0000313" key="4">
    <source>
        <dbReference type="Proteomes" id="UP001489004"/>
    </source>
</evidence>
<feature type="compositionally biased region" description="Basic residues" evidence="1">
    <location>
        <begin position="14"/>
        <end position="24"/>
    </location>
</feature>
<reference evidence="3 4" key="1">
    <citation type="journal article" date="2024" name="Nat. Commun.">
        <title>Phylogenomics reveals the evolutionary origins of lichenization in chlorophyte algae.</title>
        <authorList>
            <person name="Puginier C."/>
            <person name="Libourel C."/>
            <person name="Otte J."/>
            <person name="Skaloud P."/>
            <person name="Haon M."/>
            <person name="Grisel S."/>
            <person name="Petersen M."/>
            <person name="Berrin J.G."/>
            <person name="Delaux P.M."/>
            <person name="Dal Grande F."/>
            <person name="Keller J."/>
        </authorList>
    </citation>
    <scope>NUCLEOTIDE SEQUENCE [LARGE SCALE GENOMIC DNA]</scope>
    <source>
        <strain evidence="3 4">SAG 2043</strain>
    </source>
</reference>
<dbReference type="PROSITE" id="PS50181">
    <property type="entry name" value="FBOX"/>
    <property type="match status" value="1"/>
</dbReference>
<sequence>MDCHSQAVVDRRQATKKKKQRMHTKSQTSISSLPDHIMSLILSKTGEKARVCDVPLVCLTWRRLAEQLTAWENIEVNCLHLDGRLAANPVPGYLLWLRKHAAGIKAIAFRLPTPDLEYDVWHESLQMLYQQVLTASLCLLSQPWPSTLSQLRSISYSSDFEEGNLACLMDHLVLFRELLSLRIDCVDTAENLFVDWHTLADLRKLENLRVEILGRGSEERLPPECYNEMKISKNFGHLQQLPSLRKAVFEDVGELEEVSQDRSAALQARFVQQDRGGVVELR</sequence>
<dbReference type="Proteomes" id="UP001489004">
    <property type="component" value="Unassembled WGS sequence"/>
</dbReference>
<evidence type="ECO:0000313" key="3">
    <source>
        <dbReference type="EMBL" id="KAK9829997.1"/>
    </source>
</evidence>
<proteinExistence type="predicted"/>